<dbReference type="SUPFAM" id="SSF53850">
    <property type="entry name" value="Periplasmic binding protein-like II"/>
    <property type="match status" value="1"/>
</dbReference>
<dbReference type="AlphaFoldDB" id="A0A3Q9BQ01"/>
<protein>
    <submittedName>
        <fullName evidence="1">ABC transporter substrate-binding protein</fullName>
    </submittedName>
</protein>
<dbReference type="Proteomes" id="UP000275663">
    <property type="component" value="Chromosome"/>
</dbReference>
<sequence length="269" mass="31227">MLWLKPSMIFIEKYAKLAILIGVLTTLCCNTSRAAALRIPLLSQYDYPPYLISETHGLNQDLATYLSNASQGRYQFELQTLPKRRLMLTIQRPNWNGIVPWVMPAWLQDTPRNRYHWSKVILEDGDRVLSLPTRALEWQGPSSLYGLRFGGVAGHQYVTIAPDIEAGKIQRDDAPNMLSNLKKLAADRVDAIFIPELLYRYLTQQDPQFSKDYYVSKNWITQERNQLRIMSGLDNKDLTDWLDLQVQHMKTDTEWQKLLRKYGLSSPHK</sequence>
<accession>A0A3Q9BQ01</accession>
<dbReference type="KEGG" id="upv:EJN92_07075"/>
<keyword evidence="2" id="KW-1185">Reference proteome</keyword>
<evidence type="ECO:0000313" key="1">
    <source>
        <dbReference type="EMBL" id="AZP11780.1"/>
    </source>
</evidence>
<proteinExistence type="predicted"/>
<evidence type="ECO:0000313" key="2">
    <source>
        <dbReference type="Proteomes" id="UP000275663"/>
    </source>
</evidence>
<name>A0A3Q9BQ01_9BURK</name>
<gene>
    <name evidence="1" type="ORF">EJN92_07075</name>
</gene>
<reference evidence="1 2" key="1">
    <citation type="journal article" date="2011" name="Int. J. Syst. Evol. Microbiol.">
        <title>Description of Undibacterium oligocarboniphilum sp. nov., isolated from purified water, and Undibacterium pigrum strain CCUG 49012 as the type strain of Undibacterium parvum sp. nov., and emended descriptions of the genus Undibacterium and the species Undibacterium pigrum.</title>
        <authorList>
            <person name="Eder W."/>
            <person name="Wanner G."/>
            <person name="Ludwig W."/>
            <person name="Busse H.J."/>
            <person name="Ziemke-Kageler F."/>
            <person name="Lang E."/>
        </authorList>
    </citation>
    <scope>NUCLEOTIDE SEQUENCE [LARGE SCALE GENOMIC DNA]</scope>
    <source>
        <strain evidence="1 2">DSM 23061</strain>
    </source>
</reference>
<organism evidence="1 2">
    <name type="scientific">Undibacterium parvum</name>
    <dbReference type="NCBI Taxonomy" id="401471"/>
    <lineage>
        <taxon>Bacteria</taxon>
        <taxon>Pseudomonadati</taxon>
        <taxon>Pseudomonadota</taxon>
        <taxon>Betaproteobacteria</taxon>
        <taxon>Burkholderiales</taxon>
        <taxon>Oxalobacteraceae</taxon>
        <taxon>Undibacterium</taxon>
    </lineage>
</organism>
<dbReference type="EMBL" id="CP034464">
    <property type="protein sequence ID" value="AZP11780.1"/>
    <property type="molecule type" value="Genomic_DNA"/>
</dbReference>
<dbReference type="Gene3D" id="3.40.190.10">
    <property type="entry name" value="Periplasmic binding protein-like II"/>
    <property type="match status" value="2"/>
</dbReference>